<keyword evidence="2" id="KW-1185">Reference proteome</keyword>
<dbReference type="AlphaFoldDB" id="M2XYD2"/>
<reference evidence="1 2" key="1">
    <citation type="journal article" date="2014" name="Genome Announc.">
        <title>Draft Genome Sequence of Kocuria palustris PEL.</title>
        <authorList>
            <person name="Sharma G."/>
            <person name="Khatri I."/>
            <person name="Subramanian S."/>
        </authorList>
    </citation>
    <scope>NUCLEOTIDE SEQUENCE [LARGE SCALE GENOMIC DNA]</scope>
    <source>
        <strain evidence="1 2">PEL</strain>
    </source>
</reference>
<organism evidence="1 2">
    <name type="scientific">Kocuria palustris PEL</name>
    <dbReference type="NCBI Taxonomy" id="1236550"/>
    <lineage>
        <taxon>Bacteria</taxon>
        <taxon>Bacillati</taxon>
        <taxon>Actinomycetota</taxon>
        <taxon>Actinomycetes</taxon>
        <taxon>Micrococcales</taxon>
        <taxon>Micrococcaceae</taxon>
        <taxon>Kocuria</taxon>
    </lineage>
</organism>
<sequence>MAAHGSGAPRVQKASCVAGSARFEARCEPRLDGGGDGIPAA</sequence>
<accession>M2XYD2</accession>
<proteinExistence type="predicted"/>
<dbReference type="Proteomes" id="UP000009877">
    <property type="component" value="Unassembled WGS sequence"/>
</dbReference>
<gene>
    <name evidence="1" type="ORF">C884_01177</name>
</gene>
<name>M2XYD2_9MICC</name>
<comment type="caution">
    <text evidence="1">The sequence shown here is derived from an EMBL/GenBank/DDBJ whole genome shotgun (WGS) entry which is preliminary data.</text>
</comment>
<evidence type="ECO:0000313" key="1">
    <source>
        <dbReference type="EMBL" id="EME37803.1"/>
    </source>
</evidence>
<protein>
    <submittedName>
        <fullName evidence="1">Uncharacterized protein</fullName>
    </submittedName>
</protein>
<dbReference type="EMBL" id="ANHZ02000002">
    <property type="protein sequence ID" value="EME37803.1"/>
    <property type="molecule type" value="Genomic_DNA"/>
</dbReference>
<evidence type="ECO:0000313" key="2">
    <source>
        <dbReference type="Proteomes" id="UP000009877"/>
    </source>
</evidence>